<dbReference type="OMA" id="LDSSWMQ"/>
<evidence type="ECO:0008006" key="4">
    <source>
        <dbReference type="Google" id="ProtNLM"/>
    </source>
</evidence>
<protein>
    <recommendedName>
        <fullName evidence="4">AB hydrolase-1 domain-containing protein</fullName>
    </recommendedName>
</protein>
<name>A0A0D2LBL1_HYPSF</name>
<dbReference type="Proteomes" id="UP000054270">
    <property type="component" value="Unassembled WGS sequence"/>
</dbReference>
<sequence length="463" mass="51138">MPCVDLYSSADYASIFYATNTPHANVGGFDSEKPTIVILHPVFLDSTWLDLQMGDTRLNAQFNLIAFDMRSTGQSTCRPSGRHDNWVDAADLAFCFQNLHLPPSHILALEGSSVCCALRFAILFPELCLSLTLVNVPAPTELKWIYKNIDELVHAACFAEDTEHFEQAAFECIEFIFGPDSDPDLVDELINYWELNHSPSKRVRVAETTSLYINRSPISPEALGSITQPVLIIQGEKNQLCPMKFAEKLVSQLTGVEEGPVLYDVKGGTSMISVVSGPASTVNNVFYKFLKRLPHRRSELVPPESSVRDRMRMALANLAEITGDPDMASLDPLCSLSFCCLGQDVIQGQSDLLKHYHKGQASALNPEGPLRTYSQRNQEGWSYSEIGTPSLYDSSIYSERSGKHDLERLQKNSGRSESVLTNTESAHNPLQKMAFVNSMVERAAKGSSGKGTGNPSLPSHRKS</sequence>
<dbReference type="OrthoDB" id="19657at2759"/>
<feature type="region of interest" description="Disordered" evidence="1">
    <location>
        <begin position="441"/>
        <end position="463"/>
    </location>
</feature>
<evidence type="ECO:0000313" key="2">
    <source>
        <dbReference type="EMBL" id="KJA24622.1"/>
    </source>
</evidence>
<accession>A0A0D2LBL1</accession>
<keyword evidence="3" id="KW-1185">Reference proteome</keyword>
<dbReference type="SUPFAM" id="SSF53474">
    <property type="entry name" value="alpha/beta-Hydrolases"/>
    <property type="match status" value="1"/>
</dbReference>
<proteinExistence type="predicted"/>
<gene>
    <name evidence="2" type="ORF">HYPSUDRAFT_38691</name>
</gene>
<organism evidence="2 3">
    <name type="scientific">Hypholoma sublateritium (strain FD-334 SS-4)</name>
    <dbReference type="NCBI Taxonomy" id="945553"/>
    <lineage>
        <taxon>Eukaryota</taxon>
        <taxon>Fungi</taxon>
        <taxon>Dikarya</taxon>
        <taxon>Basidiomycota</taxon>
        <taxon>Agaricomycotina</taxon>
        <taxon>Agaricomycetes</taxon>
        <taxon>Agaricomycetidae</taxon>
        <taxon>Agaricales</taxon>
        <taxon>Agaricineae</taxon>
        <taxon>Strophariaceae</taxon>
        <taxon>Hypholoma</taxon>
    </lineage>
</organism>
<dbReference type="AlphaFoldDB" id="A0A0D2LBL1"/>
<evidence type="ECO:0000313" key="3">
    <source>
        <dbReference type="Proteomes" id="UP000054270"/>
    </source>
</evidence>
<dbReference type="EMBL" id="KN817536">
    <property type="protein sequence ID" value="KJA24622.1"/>
    <property type="molecule type" value="Genomic_DNA"/>
</dbReference>
<reference evidence="3" key="1">
    <citation type="submission" date="2014-04" db="EMBL/GenBank/DDBJ databases">
        <title>Evolutionary Origins and Diversification of the Mycorrhizal Mutualists.</title>
        <authorList>
            <consortium name="DOE Joint Genome Institute"/>
            <consortium name="Mycorrhizal Genomics Consortium"/>
            <person name="Kohler A."/>
            <person name="Kuo A."/>
            <person name="Nagy L.G."/>
            <person name="Floudas D."/>
            <person name="Copeland A."/>
            <person name="Barry K.W."/>
            <person name="Cichocki N."/>
            <person name="Veneault-Fourrey C."/>
            <person name="LaButti K."/>
            <person name="Lindquist E.A."/>
            <person name="Lipzen A."/>
            <person name="Lundell T."/>
            <person name="Morin E."/>
            <person name="Murat C."/>
            <person name="Riley R."/>
            <person name="Ohm R."/>
            <person name="Sun H."/>
            <person name="Tunlid A."/>
            <person name="Henrissat B."/>
            <person name="Grigoriev I.V."/>
            <person name="Hibbett D.S."/>
            <person name="Martin F."/>
        </authorList>
    </citation>
    <scope>NUCLEOTIDE SEQUENCE [LARGE SCALE GENOMIC DNA]</scope>
    <source>
        <strain evidence="3">FD-334 SS-4</strain>
    </source>
</reference>
<dbReference type="InterPro" id="IPR029058">
    <property type="entry name" value="AB_hydrolase_fold"/>
</dbReference>
<dbReference type="Gene3D" id="3.40.50.1820">
    <property type="entry name" value="alpha/beta hydrolase"/>
    <property type="match status" value="1"/>
</dbReference>
<evidence type="ECO:0000256" key="1">
    <source>
        <dbReference type="SAM" id="MobiDB-lite"/>
    </source>
</evidence>